<sequence>MAPTLPHSLPAAAEKQQYVTISALESGQLTLPERLFVTDADPEKKATVPSMAFLVRHPSPGANGRSTTNLVFDLGIKRDVTKYMPAMQTHISNRQPTIHHPDTADSLRKGGLDPANDIDIVMLSHVHWDHVGTPEDFTGSQFVVGSGTIHLLEHGAPPHYPKEIFDPDMLPRDRTKELPPVGKSTTAFSSQTTQKWEPLASFPAALDFFGDGSIYVIDTPGHLFGHVNLLCRIGPNKWIYLGGDCCHDYRILTGEKDIALYDDGHGELRSVHVDTDAAKQSVGHIKTLMPGGELLADGVNKVEVIVAHDGGWREKNKDRFFPGTV</sequence>
<dbReference type="PANTHER" id="PTHR42978:SF2">
    <property type="entry name" value="102 KBASES UNSTABLE REGION: FROM 1 TO 119443"/>
    <property type="match status" value="1"/>
</dbReference>
<keyword evidence="3" id="KW-0479">Metal-binding</keyword>
<dbReference type="AlphaFoldDB" id="A0A0N0NLY5"/>
<keyword evidence="7" id="KW-1185">Reference proteome</keyword>
<keyword evidence="4" id="KW-0378">Hydrolase</keyword>
<evidence type="ECO:0000256" key="4">
    <source>
        <dbReference type="ARBA" id="ARBA00022801"/>
    </source>
</evidence>
<dbReference type="RefSeq" id="XP_017999542.1">
    <property type="nucleotide sequence ID" value="XM_018143442.1"/>
</dbReference>
<evidence type="ECO:0000256" key="2">
    <source>
        <dbReference type="ARBA" id="ARBA00007749"/>
    </source>
</evidence>
<dbReference type="Proteomes" id="UP000038010">
    <property type="component" value="Unassembled WGS sequence"/>
</dbReference>
<dbReference type="InterPro" id="IPR036866">
    <property type="entry name" value="RibonucZ/Hydroxyglut_hydro"/>
</dbReference>
<evidence type="ECO:0000256" key="5">
    <source>
        <dbReference type="ARBA" id="ARBA00022833"/>
    </source>
</evidence>
<dbReference type="GeneID" id="28735322"/>
<dbReference type="SUPFAM" id="SSF56281">
    <property type="entry name" value="Metallo-hydrolase/oxidoreductase"/>
    <property type="match status" value="1"/>
</dbReference>
<evidence type="ECO:0000313" key="6">
    <source>
        <dbReference type="EMBL" id="KPI39579.1"/>
    </source>
</evidence>
<dbReference type="GO" id="GO:0046872">
    <property type="term" value="F:metal ion binding"/>
    <property type="evidence" value="ECO:0007669"/>
    <property type="project" value="UniProtKB-KW"/>
</dbReference>
<dbReference type="GO" id="GO:0016787">
    <property type="term" value="F:hydrolase activity"/>
    <property type="evidence" value="ECO:0007669"/>
    <property type="project" value="UniProtKB-KW"/>
</dbReference>
<evidence type="ECO:0000256" key="3">
    <source>
        <dbReference type="ARBA" id="ARBA00022723"/>
    </source>
</evidence>
<comment type="cofactor">
    <cofactor evidence="1">
        <name>Zn(2+)</name>
        <dbReference type="ChEBI" id="CHEBI:29105"/>
    </cofactor>
</comment>
<dbReference type="OrthoDB" id="10250730at2759"/>
<comment type="caution">
    <text evidence="6">The sequence shown here is derived from an EMBL/GenBank/DDBJ whole genome shotgun (WGS) entry which is preliminary data.</text>
</comment>
<dbReference type="InterPro" id="IPR051013">
    <property type="entry name" value="MBL_superfamily_lactonases"/>
</dbReference>
<dbReference type="CDD" id="cd07730">
    <property type="entry name" value="metallo-hydrolase-like_MBL-fold"/>
    <property type="match status" value="1"/>
</dbReference>
<keyword evidence="5" id="KW-0862">Zinc</keyword>
<dbReference type="VEuPathDB" id="FungiDB:AB675_3395"/>
<evidence type="ECO:0000256" key="1">
    <source>
        <dbReference type="ARBA" id="ARBA00001947"/>
    </source>
</evidence>
<gene>
    <name evidence="6" type="ORF">AB675_3395</name>
</gene>
<dbReference type="EMBL" id="LFJN01000014">
    <property type="protein sequence ID" value="KPI39579.1"/>
    <property type="molecule type" value="Genomic_DNA"/>
</dbReference>
<dbReference type="STRING" id="1664694.A0A0N0NLY5"/>
<organism evidence="6 7">
    <name type="scientific">Cyphellophora attinorum</name>
    <dbReference type="NCBI Taxonomy" id="1664694"/>
    <lineage>
        <taxon>Eukaryota</taxon>
        <taxon>Fungi</taxon>
        <taxon>Dikarya</taxon>
        <taxon>Ascomycota</taxon>
        <taxon>Pezizomycotina</taxon>
        <taxon>Eurotiomycetes</taxon>
        <taxon>Chaetothyriomycetidae</taxon>
        <taxon>Chaetothyriales</taxon>
        <taxon>Cyphellophoraceae</taxon>
        <taxon>Cyphellophora</taxon>
    </lineage>
</organism>
<evidence type="ECO:0000313" key="7">
    <source>
        <dbReference type="Proteomes" id="UP000038010"/>
    </source>
</evidence>
<accession>A0A0N0NLY5</accession>
<dbReference type="Gene3D" id="3.60.15.10">
    <property type="entry name" value="Ribonuclease Z/Hydroxyacylglutathione hydrolase-like"/>
    <property type="match status" value="1"/>
</dbReference>
<proteinExistence type="inferred from homology"/>
<dbReference type="PANTHER" id="PTHR42978">
    <property type="entry name" value="QUORUM-QUENCHING LACTONASE YTNP-RELATED-RELATED"/>
    <property type="match status" value="1"/>
</dbReference>
<comment type="similarity">
    <text evidence="2">Belongs to the metallo-beta-lactamase superfamily.</text>
</comment>
<protein>
    <recommendedName>
        <fullName evidence="8">Metallo-beta-lactamase domain-containing protein</fullName>
    </recommendedName>
</protein>
<evidence type="ECO:0008006" key="8">
    <source>
        <dbReference type="Google" id="ProtNLM"/>
    </source>
</evidence>
<reference evidence="6 7" key="1">
    <citation type="submission" date="2015-06" db="EMBL/GenBank/DDBJ databases">
        <title>Draft genome of the ant-associated black yeast Phialophora attae CBS 131958.</title>
        <authorList>
            <person name="Moreno L.F."/>
            <person name="Stielow B.J."/>
            <person name="de Hoog S."/>
            <person name="Vicente V.A."/>
            <person name="Weiss V.A."/>
            <person name="de Vries M."/>
            <person name="Cruz L.M."/>
            <person name="Souza E.M."/>
        </authorList>
    </citation>
    <scope>NUCLEOTIDE SEQUENCE [LARGE SCALE GENOMIC DNA]</scope>
    <source>
        <strain evidence="6 7">CBS 131958</strain>
    </source>
</reference>
<name>A0A0N0NLY5_9EURO</name>